<feature type="compositionally biased region" description="Low complexity" evidence="1">
    <location>
        <begin position="187"/>
        <end position="212"/>
    </location>
</feature>
<feature type="compositionally biased region" description="Pro residues" evidence="1">
    <location>
        <begin position="213"/>
        <end position="238"/>
    </location>
</feature>
<dbReference type="InterPro" id="IPR042316">
    <property type="entry name" value="IRKI-like"/>
</dbReference>
<gene>
    <name evidence="3" type="ORF">CB5_LOCUS18762</name>
</gene>
<keyword evidence="2" id="KW-0472">Membrane</keyword>
<feature type="region of interest" description="Disordered" evidence="1">
    <location>
        <begin position="143"/>
        <end position="255"/>
    </location>
</feature>
<feature type="compositionally biased region" description="Pro residues" evidence="1">
    <location>
        <begin position="161"/>
        <end position="186"/>
    </location>
</feature>
<keyword evidence="2" id="KW-0812">Transmembrane</keyword>
<keyword evidence="2" id="KW-1133">Transmembrane helix</keyword>
<proteinExistence type="predicted"/>
<dbReference type="EMBL" id="LR862153">
    <property type="protein sequence ID" value="CAD1835551.1"/>
    <property type="molecule type" value="Genomic_DNA"/>
</dbReference>
<protein>
    <submittedName>
        <fullName evidence="3">Uncharacterized protein</fullName>
    </submittedName>
</protein>
<dbReference type="PANTHER" id="PTHR31029:SF4">
    <property type="entry name" value="CYCLIN-DEPENDENT KINASE-LIKE PROTEIN"/>
    <property type="match status" value="1"/>
</dbReference>
<feature type="transmembrane region" description="Helical" evidence="2">
    <location>
        <begin position="442"/>
        <end position="464"/>
    </location>
</feature>
<feature type="region of interest" description="Disordered" evidence="1">
    <location>
        <begin position="1"/>
        <end position="81"/>
    </location>
</feature>
<dbReference type="PANTHER" id="PTHR31029">
    <property type="entry name" value="CYCLIN-DEPENDENT KINASE-LIKE PROTEIN"/>
    <property type="match status" value="1"/>
</dbReference>
<feature type="compositionally biased region" description="Basic residues" evidence="1">
    <location>
        <begin position="50"/>
        <end position="63"/>
    </location>
</feature>
<reference evidence="3" key="1">
    <citation type="submission" date="2020-07" db="EMBL/GenBank/DDBJ databases">
        <authorList>
            <person name="Lin J."/>
        </authorList>
    </citation>
    <scope>NUCLEOTIDE SEQUENCE</scope>
</reference>
<evidence type="ECO:0000256" key="1">
    <source>
        <dbReference type="SAM" id="MobiDB-lite"/>
    </source>
</evidence>
<accession>A0A6V7PXP7</accession>
<feature type="compositionally biased region" description="Polar residues" evidence="1">
    <location>
        <begin position="22"/>
        <end position="31"/>
    </location>
</feature>
<feature type="compositionally biased region" description="Pro residues" evidence="1">
    <location>
        <begin position="66"/>
        <end position="75"/>
    </location>
</feature>
<feature type="compositionally biased region" description="Low complexity" evidence="1">
    <location>
        <begin position="143"/>
        <end position="160"/>
    </location>
</feature>
<name>A0A6V7PXP7_ANACO</name>
<feature type="compositionally biased region" description="Low complexity" evidence="1">
    <location>
        <begin position="1"/>
        <end position="21"/>
    </location>
</feature>
<dbReference type="AlphaFoldDB" id="A0A6V7PXP7"/>
<sequence>MASSSPFPPSSSSSPPHHISPVTQTVTASDSTDQRRARKQRQLQQQQKQQRPRCHKRTKKPHRWAPTPPPPPTYSSPPFLQETTQTHPFLRLRLRLRFRRLCLRLLLRLPPVLRDKPSVVPLDPPPSSPSLFRSLILNLSRRTTPSRSSAAATPSAAAAATPPPPPPRSGASPPPSSPASSSPPPVSATRPSSKPPASNTPSPSSNPNSPSSIPLPPPLPTLPPLRLPLPLLHPPPRPLLSSRLQNPNPNPNPNPNLLLLPDYMESFLNRVLFSGFELDDEDETRLADPLARCASNRAAYEAVRALTWDQVLNKGTKHYSEGLSRFCDRKMSDVVGSVGSNRPWTEPLLQAFFSAAKAAFTVRLMARSVHPTVPIIRVDRGARFDPRFMEDAGTGRVAQGRGEPVSVKMMVAPGFHVYTAGRSGVVKCLVLCLYGRSGGGTAAAAIVAVVLVIAIASALLVTAVTV</sequence>
<organism evidence="3">
    <name type="scientific">Ananas comosus var. bracteatus</name>
    <name type="common">red pineapple</name>
    <dbReference type="NCBI Taxonomy" id="296719"/>
    <lineage>
        <taxon>Eukaryota</taxon>
        <taxon>Viridiplantae</taxon>
        <taxon>Streptophyta</taxon>
        <taxon>Embryophyta</taxon>
        <taxon>Tracheophyta</taxon>
        <taxon>Spermatophyta</taxon>
        <taxon>Magnoliopsida</taxon>
        <taxon>Liliopsida</taxon>
        <taxon>Poales</taxon>
        <taxon>Bromeliaceae</taxon>
        <taxon>Bromelioideae</taxon>
        <taxon>Ananas</taxon>
    </lineage>
</organism>
<evidence type="ECO:0000256" key="2">
    <source>
        <dbReference type="SAM" id="Phobius"/>
    </source>
</evidence>
<evidence type="ECO:0000313" key="3">
    <source>
        <dbReference type="EMBL" id="CAD1835551.1"/>
    </source>
</evidence>